<dbReference type="GO" id="GO:0005737">
    <property type="term" value="C:cytoplasm"/>
    <property type="evidence" value="ECO:0007669"/>
    <property type="project" value="UniProtKB-UniRule"/>
</dbReference>
<dbReference type="GeneID" id="69807377"/>
<feature type="binding site" evidence="6">
    <location>
        <position position="103"/>
    </location>
    <ligand>
        <name>Zn(2+)</name>
        <dbReference type="ChEBI" id="CHEBI:29105"/>
    </ligand>
</feature>
<keyword evidence="3 6" id="KW-0862">Zinc</keyword>
<evidence type="ECO:0000313" key="12">
    <source>
        <dbReference type="Proteomes" id="UP001272987"/>
    </source>
</evidence>
<dbReference type="EMBL" id="JARAWC010000005">
    <property type="protein sequence ID" value="MDX2959711.1"/>
    <property type="molecule type" value="Genomic_DNA"/>
</dbReference>
<dbReference type="SMART" id="SM01007">
    <property type="entry name" value="Aldolase_II"/>
    <property type="match status" value="1"/>
</dbReference>
<dbReference type="InterPro" id="IPR017714">
    <property type="entry name" value="MethylthioRu-1-P_deHdtase_MtnB"/>
</dbReference>
<gene>
    <name evidence="6 9" type="primary">mtnB</name>
    <name evidence="8" type="ORF">IQ63_34970</name>
    <name evidence="9" type="ORF">PV399_08275</name>
    <name evidence="10" type="ORF">PV666_30715</name>
</gene>
<proteinExistence type="inferred from homology"/>
<keyword evidence="1 6" id="KW-0028">Amino-acid biosynthesis</keyword>
<dbReference type="PANTHER" id="PTHR10640">
    <property type="entry name" value="METHYLTHIORIBULOSE-1-PHOSPHATE DEHYDRATASE"/>
    <property type="match status" value="1"/>
</dbReference>
<name>A0A0L0JQV1_9ACTN</name>
<dbReference type="GO" id="GO:0008270">
    <property type="term" value="F:zinc ion binding"/>
    <property type="evidence" value="ECO:0007669"/>
    <property type="project" value="UniProtKB-UniRule"/>
</dbReference>
<accession>A0A0L0JQV1</accession>
<dbReference type="Pfam" id="PF00596">
    <property type="entry name" value="Aldolase_II"/>
    <property type="match status" value="1"/>
</dbReference>
<dbReference type="PANTHER" id="PTHR10640:SF7">
    <property type="entry name" value="METHYLTHIORIBULOSE-1-PHOSPHATE DEHYDRATASE"/>
    <property type="match status" value="1"/>
</dbReference>
<dbReference type="OrthoDB" id="9803436at2"/>
<reference evidence="11" key="2">
    <citation type="submission" date="2014-07" db="EMBL/GenBank/DDBJ databases">
        <title>Genome sequencing of plant-pathogenic Streptomyces species.</title>
        <authorList>
            <person name="Harrison J."/>
            <person name="Sapp M."/>
            <person name="Thwaites R."/>
            <person name="Studholme D.J."/>
        </authorList>
    </citation>
    <scope>NUCLEOTIDE SEQUENCE [LARGE SCALE GENOMIC DNA]</scope>
    <source>
        <strain evidence="11">NCPPB 4445</strain>
    </source>
</reference>
<evidence type="ECO:0000256" key="5">
    <source>
        <dbReference type="ARBA" id="ARBA00023239"/>
    </source>
</evidence>
<feature type="binding site" evidence="6">
    <location>
        <position position="101"/>
    </location>
    <ligand>
        <name>Zn(2+)</name>
        <dbReference type="ChEBI" id="CHEBI:29105"/>
    </ligand>
</feature>
<dbReference type="Gene3D" id="3.40.225.10">
    <property type="entry name" value="Class II aldolase/adducin N-terminal domain"/>
    <property type="match status" value="1"/>
</dbReference>
<evidence type="ECO:0000256" key="1">
    <source>
        <dbReference type="ARBA" id="ARBA00022605"/>
    </source>
</evidence>
<evidence type="ECO:0000313" key="9">
    <source>
        <dbReference type="EMBL" id="MDX2959711.1"/>
    </source>
</evidence>
<dbReference type="EMBL" id="JARAWP010000020">
    <property type="protein sequence ID" value="MDX3022223.1"/>
    <property type="molecule type" value="Genomic_DNA"/>
</dbReference>
<dbReference type="InterPro" id="IPR001303">
    <property type="entry name" value="Aldolase_II/adducin_N"/>
</dbReference>
<keyword evidence="4 6" id="KW-0486">Methionine biosynthesis</keyword>
<dbReference type="GO" id="GO:0046570">
    <property type="term" value="F:methylthioribulose 1-phosphate dehydratase activity"/>
    <property type="evidence" value="ECO:0007669"/>
    <property type="project" value="UniProtKB-UniRule"/>
</dbReference>
<dbReference type="PATRIC" id="fig|42234.21.peg.7205"/>
<dbReference type="UniPathway" id="UPA00904">
    <property type="reaction ID" value="UER00875"/>
</dbReference>
<evidence type="ECO:0000313" key="11">
    <source>
        <dbReference type="Proteomes" id="UP000037151"/>
    </source>
</evidence>
<dbReference type="STRING" id="42234.IQ63_34970"/>
<dbReference type="NCBIfam" id="TIGR03328">
    <property type="entry name" value="salvage_mtnB"/>
    <property type="match status" value="1"/>
</dbReference>
<evidence type="ECO:0000313" key="10">
    <source>
        <dbReference type="EMBL" id="MDX3022223.1"/>
    </source>
</evidence>
<dbReference type="InterPro" id="IPR036409">
    <property type="entry name" value="Aldolase_II/adducin_N_sf"/>
</dbReference>
<evidence type="ECO:0000256" key="6">
    <source>
        <dbReference type="HAMAP-Rule" id="MF_01677"/>
    </source>
</evidence>
<evidence type="ECO:0000256" key="4">
    <source>
        <dbReference type="ARBA" id="ARBA00023167"/>
    </source>
</evidence>
<comment type="cofactor">
    <cofactor evidence="6">
        <name>Zn(2+)</name>
        <dbReference type="ChEBI" id="CHEBI:29105"/>
    </cofactor>
    <text evidence="6">Binds 1 zinc ion per subunit.</text>
</comment>
<dbReference type="GO" id="GO:0019509">
    <property type="term" value="P:L-methionine salvage from methylthioadenosine"/>
    <property type="evidence" value="ECO:0007669"/>
    <property type="project" value="UniProtKB-UniRule"/>
</dbReference>
<dbReference type="AlphaFoldDB" id="A0A0L0JQV1"/>
<evidence type="ECO:0000313" key="8">
    <source>
        <dbReference type="EMBL" id="KND27810.1"/>
    </source>
</evidence>
<comment type="function">
    <text evidence="6">Catalyzes the dehydration of methylthioribulose-1-phosphate (MTRu-1-P) into 2,3-diketo-5-methylthiopentyl-1-phosphate (DK-MTP-1-P).</text>
</comment>
<feature type="domain" description="Class II aldolase/adducin N-terminal" evidence="7">
    <location>
        <begin position="15"/>
        <end position="199"/>
    </location>
</feature>
<keyword evidence="12" id="KW-1185">Reference proteome</keyword>
<evidence type="ECO:0000256" key="2">
    <source>
        <dbReference type="ARBA" id="ARBA00022723"/>
    </source>
</evidence>
<dbReference type="Proteomes" id="UP001272987">
    <property type="component" value="Unassembled WGS sequence"/>
</dbReference>
<dbReference type="HAMAP" id="MF_01677">
    <property type="entry name" value="Salvage_MtnB"/>
    <property type="match status" value="1"/>
</dbReference>
<dbReference type="Proteomes" id="UP001282288">
    <property type="component" value="Unassembled WGS sequence"/>
</dbReference>
<comment type="pathway">
    <text evidence="6">Amino-acid biosynthesis; L-methionine biosynthesis via salvage pathway; L-methionine from S-methyl-5-thio-alpha-D-ribose 1-phosphate: step 2/6.</text>
</comment>
<reference evidence="8" key="1">
    <citation type="submission" date="2014-07" db="EMBL/GenBank/DDBJ databases">
        <title>A systematic study of Ichneumonosoma Meijere, Pelmatops Enderlein, Pseudopelmatops Shiraki and Soita Walker (Diptera: Tephritidae).</title>
        <authorList>
            <person name="Chen X.-L."/>
            <person name="Norrbom A."/>
            <person name="Zhu C.-D."/>
        </authorList>
    </citation>
    <scope>NUCLEOTIDE SEQUENCE</scope>
    <source>
        <strain evidence="8">NCPPB 4445</strain>
    </source>
</reference>
<evidence type="ECO:0000259" key="7">
    <source>
        <dbReference type="SMART" id="SM01007"/>
    </source>
</evidence>
<protein>
    <recommendedName>
        <fullName evidence="6">Methylthioribulose-1-phosphate dehydratase</fullName>
        <shortName evidence="6">MTRu-1-P dehydratase</shortName>
        <ecNumber evidence="6">4.2.1.109</ecNumber>
    </recommendedName>
</protein>
<dbReference type="SUPFAM" id="SSF53639">
    <property type="entry name" value="AraD/HMP-PK domain-like"/>
    <property type="match status" value="1"/>
</dbReference>
<dbReference type="Proteomes" id="UP000037151">
    <property type="component" value="Unassembled WGS sequence"/>
</dbReference>
<keyword evidence="2 6" id="KW-0479">Metal-binding</keyword>
<comment type="similarity">
    <text evidence="6">Belongs to the aldolase class II family. MtnB subfamily.</text>
</comment>
<organism evidence="8 11">
    <name type="scientific">Streptomyces acidiscabies</name>
    <dbReference type="NCBI Taxonomy" id="42234"/>
    <lineage>
        <taxon>Bacteria</taxon>
        <taxon>Bacillati</taxon>
        <taxon>Actinomycetota</taxon>
        <taxon>Actinomycetes</taxon>
        <taxon>Kitasatosporales</taxon>
        <taxon>Streptomycetaceae</taxon>
        <taxon>Streptomyces</taxon>
    </lineage>
</organism>
<sequence length="202" mass="21370">MTADITAQDLHEAGAVLAAESARFASFGWMRGTSGNLSVVLSREPLRLAVTASGHDKGELTPADVVLVDGQGAAVRGGKPSAEAELHARVAALTGAGAVVHVHTVASVTMGHRQPGGIPFRDIEMLKGVGQPAHDVEVILPVIANSQDMKELGDRLEEARNPLMPAVVVAGHGLYVWGADPRQARHHTEVVEWLLELELARR</sequence>
<dbReference type="EMBL" id="JPPY01000194">
    <property type="protein sequence ID" value="KND27810.1"/>
    <property type="molecule type" value="Genomic_DNA"/>
</dbReference>
<comment type="caution">
    <text evidence="8">The sequence shown here is derived from an EMBL/GenBank/DDBJ whole genome shotgun (WGS) entry which is preliminary data.</text>
</comment>
<dbReference type="EC" id="4.2.1.109" evidence="6"/>
<dbReference type="RefSeq" id="WP_010350343.1">
    <property type="nucleotide sequence ID" value="NZ_BCMK01000077.1"/>
</dbReference>
<dbReference type="eggNOG" id="COG0235">
    <property type="taxonomic scope" value="Bacteria"/>
</dbReference>
<reference evidence="9 12" key="3">
    <citation type="journal article" date="2023" name="Microb. Genom.">
        <title>Mesoterricola silvestris gen. nov., sp. nov., Mesoterricola sediminis sp. nov., Geothrix oryzae sp. nov., Geothrix edaphica sp. nov., Geothrix rubra sp. nov., and Geothrix limicola sp. nov., six novel members of Acidobacteriota isolated from soils.</title>
        <authorList>
            <person name="Weisberg A.J."/>
            <person name="Pearce E."/>
            <person name="Kramer C.G."/>
            <person name="Chang J.H."/>
            <person name="Clarke C.R."/>
        </authorList>
    </citation>
    <scope>NUCLEOTIDE SEQUENCE [LARGE SCALE GENOMIC DNA]</scope>
    <source>
        <strain evidence="10 12">NB05-1H</strain>
        <strain evidence="9">NRRL_B-16521</strain>
    </source>
</reference>
<evidence type="ECO:0000256" key="3">
    <source>
        <dbReference type="ARBA" id="ARBA00022833"/>
    </source>
</evidence>
<keyword evidence="5 6" id="KW-0456">Lyase</keyword>
<comment type="catalytic activity">
    <reaction evidence="6">
        <text>5-(methylsulfanyl)-D-ribulose 1-phosphate = 5-methylsulfanyl-2,3-dioxopentyl phosphate + H2O</text>
        <dbReference type="Rhea" id="RHEA:15549"/>
        <dbReference type="ChEBI" id="CHEBI:15377"/>
        <dbReference type="ChEBI" id="CHEBI:58548"/>
        <dbReference type="ChEBI" id="CHEBI:58828"/>
        <dbReference type="EC" id="4.2.1.109"/>
    </reaction>
</comment>